<keyword evidence="1" id="KW-1133">Transmembrane helix</keyword>
<name>A0ABW0BU43_9BACT</name>
<gene>
    <name evidence="3" type="ORF">ACFPIK_04935</name>
</gene>
<evidence type="ECO:0000259" key="2">
    <source>
        <dbReference type="Pfam" id="PF04892"/>
    </source>
</evidence>
<dbReference type="InterPro" id="IPR053150">
    <property type="entry name" value="Teicoplanin_resist-assoc"/>
</dbReference>
<accession>A0ABW0BU43</accession>
<dbReference type="PANTHER" id="PTHR36834">
    <property type="entry name" value="MEMBRANE PROTEIN-RELATED"/>
    <property type="match status" value="1"/>
</dbReference>
<evidence type="ECO:0000256" key="1">
    <source>
        <dbReference type="SAM" id="Phobius"/>
    </source>
</evidence>
<feature type="transmembrane region" description="Helical" evidence="1">
    <location>
        <begin position="63"/>
        <end position="81"/>
    </location>
</feature>
<evidence type="ECO:0000313" key="4">
    <source>
        <dbReference type="Proteomes" id="UP001596163"/>
    </source>
</evidence>
<reference evidence="4" key="1">
    <citation type="journal article" date="2019" name="Int. J. Syst. Evol. Microbiol.">
        <title>The Global Catalogue of Microorganisms (GCM) 10K type strain sequencing project: providing services to taxonomists for standard genome sequencing and annotation.</title>
        <authorList>
            <consortium name="The Broad Institute Genomics Platform"/>
            <consortium name="The Broad Institute Genome Sequencing Center for Infectious Disease"/>
            <person name="Wu L."/>
            <person name="Ma J."/>
        </authorList>
    </citation>
    <scope>NUCLEOTIDE SEQUENCE [LARGE SCALE GENOMIC DNA]</scope>
    <source>
        <strain evidence="4">CGMCC 1.7030</strain>
    </source>
</reference>
<dbReference type="Proteomes" id="UP001596163">
    <property type="component" value="Unassembled WGS sequence"/>
</dbReference>
<keyword evidence="4" id="KW-1185">Reference proteome</keyword>
<protein>
    <submittedName>
        <fullName evidence="3">VanZ family protein</fullName>
    </submittedName>
</protein>
<feature type="transmembrane region" description="Helical" evidence="1">
    <location>
        <begin position="147"/>
        <end position="166"/>
    </location>
</feature>
<dbReference type="EMBL" id="JBHSKS010000003">
    <property type="protein sequence ID" value="MFC5191101.1"/>
    <property type="molecule type" value="Genomic_DNA"/>
</dbReference>
<sequence>MTSFFQSKRLTYALLLIYLISLVWIIVLKFNLVAYHAGVERSINWIPFPRLFGLPGQGDRNELLLNVLIFVPYGLYSGILWQKWTLPRLIPVFLTSSFLFESSQYFLKYGAFDATDLVNNTLGGILGWITYQGLKKLAKSPKLARKWVNIFALIGTGIILGLLLFLKFNQLWIFRMQLLES</sequence>
<keyword evidence="1" id="KW-0472">Membrane</keyword>
<dbReference type="Pfam" id="PF04892">
    <property type="entry name" value="VanZ"/>
    <property type="match status" value="1"/>
</dbReference>
<dbReference type="PANTHER" id="PTHR36834:SF2">
    <property type="entry name" value="MEMBRANE PROTEIN"/>
    <property type="match status" value="1"/>
</dbReference>
<feature type="domain" description="VanZ-like" evidence="2">
    <location>
        <begin position="16"/>
        <end position="132"/>
    </location>
</feature>
<keyword evidence="1" id="KW-0812">Transmembrane</keyword>
<feature type="transmembrane region" description="Helical" evidence="1">
    <location>
        <begin position="12"/>
        <end position="35"/>
    </location>
</feature>
<evidence type="ECO:0000313" key="3">
    <source>
        <dbReference type="EMBL" id="MFC5191101.1"/>
    </source>
</evidence>
<dbReference type="InterPro" id="IPR006976">
    <property type="entry name" value="VanZ-like"/>
</dbReference>
<dbReference type="RefSeq" id="WP_377912839.1">
    <property type="nucleotide sequence ID" value="NZ_JBHSKS010000003.1"/>
</dbReference>
<organism evidence="3 4">
    <name type="scientific">Algoriphagus aquatilis</name>
    <dbReference type="NCBI Taxonomy" id="490186"/>
    <lineage>
        <taxon>Bacteria</taxon>
        <taxon>Pseudomonadati</taxon>
        <taxon>Bacteroidota</taxon>
        <taxon>Cytophagia</taxon>
        <taxon>Cytophagales</taxon>
        <taxon>Cyclobacteriaceae</taxon>
        <taxon>Algoriphagus</taxon>
    </lineage>
</organism>
<proteinExistence type="predicted"/>
<comment type="caution">
    <text evidence="3">The sequence shown here is derived from an EMBL/GenBank/DDBJ whole genome shotgun (WGS) entry which is preliminary data.</text>
</comment>